<sequence length="343" mass="38055">MQLFCLVGVSDQVLKNFGNNERRQLGGRALVVFRDTRLREAGAEVVYCLTRGAPKGPNLPRVRLNHQDALFPGHGKATHSQTWVGLSHYLLRVCGVARWLGSVVTLLTKHLAPKVQAPPAGSGSVETPLSKHLLSQDITIKKHVVHKKKEVKVKRQLLSVSAASGGCLDDVKHYVNAITSKEPGLLWCRYVGQPEPPQFQTFIQEVSSTLQGPKGSLRPLELAEASAICSATVGQRRNPSWKRERVGGITVSNFRRVVHCQQPESLVRDILYPQNVKLKPGDPRLYGIENEGKAVQQYLELMTYYDKELRVEETGLHVYPEYPSIGASPDRIGYDGEEVGVLE</sequence>
<reference evidence="1 2" key="1">
    <citation type="journal article" date="2020" name="Cell">
        <title>Large-Scale Comparative Analyses of Tick Genomes Elucidate Their Genetic Diversity and Vector Capacities.</title>
        <authorList>
            <consortium name="Tick Genome and Microbiome Consortium (TIGMIC)"/>
            <person name="Jia N."/>
            <person name="Wang J."/>
            <person name="Shi W."/>
            <person name="Du L."/>
            <person name="Sun Y."/>
            <person name="Zhan W."/>
            <person name="Jiang J.F."/>
            <person name="Wang Q."/>
            <person name="Zhang B."/>
            <person name="Ji P."/>
            <person name="Bell-Sakyi L."/>
            <person name="Cui X.M."/>
            <person name="Yuan T.T."/>
            <person name="Jiang B.G."/>
            <person name="Yang W.F."/>
            <person name="Lam T.T."/>
            <person name="Chang Q.C."/>
            <person name="Ding S.J."/>
            <person name="Wang X.J."/>
            <person name="Zhu J.G."/>
            <person name="Ruan X.D."/>
            <person name="Zhao L."/>
            <person name="Wei J.T."/>
            <person name="Ye R.Z."/>
            <person name="Que T.C."/>
            <person name="Du C.H."/>
            <person name="Zhou Y.H."/>
            <person name="Cheng J.X."/>
            <person name="Dai P.F."/>
            <person name="Guo W.B."/>
            <person name="Han X.H."/>
            <person name="Huang E.J."/>
            <person name="Li L.F."/>
            <person name="Wei W."/>
            <person name="Gao Y.C."/>
            <person name="Liu J.Z."/>
            <person name="Shao H.Z."/>
            <person name="Wang X."/>
            <person name="Wang C.C."/>
            <person name="Yang T.C."/>
            <person name="Huo Q.B."/>
            <person name="Li W."/>
            <person name="Chen H.Y."/>
            <person name="Chen S.E."/>
            <person name="Zhou L.G."/>
            <person name="Ni X.B."/>
            <person name="Tian J.H."/>
            <person name="Sheng Y."/>
            <person name="Liu T."/>
            <person name="Pan Y.S."/>
            <person name="Xia L.Y."/>
            <person name="Li J."/>
            <person name="Zhao F."/>
            <person name="Cao W.C."/>
        </authorList>
    </citation>
    <scope>NUCLEOTIDE SEQUENCE [LARGE SCALE GENOMIC DNA]</scope>
    <source>
        <strain evidence="1">Iper-2018</strain>
    </source>
</reference>
<organism evidence="1 2">
    <name type="scientific">Ixodes persulcatus</name>
    <name type="common">Taiga tick</name>
    <dbReference type="NCBI Taxonomy" id="34615"/>
    <lineage>
        <taxon>Eukaryota</taxon>
        <taxon>Metazoa</taxon>
        <taxon>Ecdysozoa</taxon>
        <taxon>Arthropoda</taxon>
        <taxon>Chelicerata</taxon>
        <taxon>Arachnida</taxon>
        <taxon>Acari</taxon>
        <taxon>Parasitiformes</taxon>
        <taxon>Ixodida</taxon>
        <taxon>Ixodoidea</taxon>
        <taxon>Ixodidae</taxon>
        <taxon>Ixodinae</taxon>
        <taxon>Ixodes</taxon>
    </lineage>
</organism>
<gene>
    <name evidence="1" type="ORF">HPB47_014839</name>
</gene>
<comment type="caution">
    <text evidence="1">The sequence shown here is derived from an EMBL/GenBank/DDBJ whole genome shotgun (WGS) entry which is preliminary data.</text>
</comment>
<name>A0AC60QUZ6_IXOPE</name>
<evidence type="ECO:0000313" key="2">
    <source>
        <dbReference type="Proteomes" id="UP000805193"/>
    </source>
</evidence>
<evidence type="ECO:0000313" key="1">
    <source>
        <dbReference type="EMBL" id="KAG0443506.1"/>
    </source>
</evidence>
<keyword evidence="2" id="KW-1185">Reference proteome</keyword>
<protein>
    <submittedName>
        <fullName evidence="1">Uncharacterized protein</fullName>
    </submittedName>
</protein>
<feature type="non-terminal residue" evidence="1">
    <location>
        <position position="343"/>
    </location>
</feature>
<accession>A0AC60QUZ6</accession>
<dbReference type="EMBL" id="JABSTQ010003318">
    <property type="protein sequence ID" value="KAG0443506.1"/>
    <property type="molecule type" value="Genomic_DNA"/>
</dbReference>
<dbReference type="Proteomes" id="UP000805193">
    <property type="component" value="Unassembled WGS sequence"/>
</dbReference>
<proteinExistence type="predicted"/>